<evidence type="ECO:0000313" key="4">
    <source>
        <dbReference type="Proteomes" id="UP000176914"/>
    </source>
</evidence>
<evidence type="ECO:0000256" key="1">
    <source>
        <dbReference type="SAM" id="MobiDB-lite"/>
    </source>
</evidence>
<comment type="caution">
    <text evidence="3">The sequence shown here is derived from an EMBL/GenBank/DDBJ whole genome shotgun (WGS) entry which is preliminary data.</text>
</comment>
<evidence type="ECO:0000313" key="3">
    <source>
        <dbReference type="EMBL" id="OGG69439.1"/>
    </source>
</evidence>
<dbReference type="Proteomes" id="UP000176914">
    <property type="component" value="Unassembled WGS sequence"/>
</dbReference>
<dbReference type="Pfam" id="PF02698">
    <property type="entry name" value="DUF218"/>
    <property type="match status" value="1"/>
</dbReference>
<proteinExistence type="predicted"/>
<dbReference type="CDD" id="cd06259">
    <property type="entry name" value="YdcF-like"/>
    <property type="match status" value="1"/>
</dbReference>
<sequence length="257" mass="28472">MNSGHSFEKMREVNPERLKRYEELCDGAPNAVSILARGLETVEKGGAVVRTKTTGYLGKEVHGNVSGSRAGVLAAIELAKYFPDARIVANSLVEKTNEHQAQVTAAELGRGGVGPERIIVQEKSFSTYSELLELIRLVTENDWQHAVVVVNEFIVPRARALLRHIHDVGDPAEYRQRPGIQEALRKYEAMRRAGSTSITVVSSEDIISLADPRYRRIVEAARQLPEWIETVRKEKSGVEAIEDGTYGKNPPSTSVKQ</sequence>
<protein>
    <recommendedName>
        <fullName evidence="2">DUF218 domain-containing protein</fullName>
    </recommendedName>
</protein>
<feature type="region of interest" description="Disordered" evidence="1">
    <location>
        <begin position="238"/>
        <end position="257"/>
    </location>
</feature>
<dbReference type="EMBL" id="MFLL01000012">
    <property type="protein sequence ID" value="OGG69439.1"/>
    <property type="molecule type" value="Genomic_DNA"/>
</dbReference>
<organism evidence="3 4">
    <name type="scientific">Candidatus Kaiserbacteria bacterium RIFCSPHIGHO2_02_FULL_55_25</name>
    <dbReference type="NCBI Taxonomy" id="1798498"/>
    <lineage>
        <taxon>Bacteria</taxon>
        <taxon>Candidatus Kaiseribacteriota</taxon>
    </lineage>
</organism>
<dbReference type="InterPro" id="IPR003848">
    <property type="entry name" value="DUF218"/>
</dbReference>
<feature type="domain" description="DUF218" evidence="2">
    <location>
        <begin position="70"/>
        <end position="166"/>
    </location>
</feature>
<evidence type="ECO:0000259" key="2">
    <source>
        <dbReference type="Pfam" id="PF02698"/>
    </source>
</evidence>
<gene>
    <name evidence="3" type="ORF">A3C20_00865</name>
</gene>
<reference evidence="3 4" key="1">
    <citation type="journal article" date="2016" name="Nat. Commun.">
        <title>Thousands of microbial genomes shed light on interconnected biogeochemical processes in an aquifer system.</title>
        <authorList>
            <person name="Anantharaman K."/>
            <person name="Brown C.T."/>
            <person name="Hug L.A."/>
            <person name="Sharon I."/>
            <person name="Castelle C.J."/>
            <person name="Probst A.J."/>
            <person name="Thomas B.C."/>
            <person name="Singh A."/>
            <person name="Wilkins M.J."/>
            <person name="Karaoz U."/>
            <person name="Brodie E.L."/>
            <person name="Williams K.H."/>
            <person name="Hubbard S.S."/>
            <person name="Banfield J.F."/>
        </authorList>
    </citation>
    <scope>NUCLEOTIDE SEQUENCE [LARGE SCALE GENOMIC DNA]</scope>
</reference>
<accession>A0A1F6E6W3</accession>
<name>A0A1F6E6W3_9BACT</name>
<dbReference type="AlphaFoldDB" id="A0A1F6E6W3"/>